<accession>A0A1C7M9N6</accession>
<evidence type="ECO:0000313" key="3">
    <source>
        <dbReference type="Proteomes" id="UP000092993"/>
    </source>
</evidence>
<dbReference type="Proteomes" id="UP000092993">
    <property type="component" value="Unassembled WGS sequence"/>
</dbReference>
<sequence>MSPLSEGPDTDATESQLSASAMSTDMRISSNFIMLVSETARNTHDVVCSAVNIDATDSSYSQLSLSSTTVEIWSGRMPEQDVTRIIKVIGYYGQLFPSSSVTKIQSGCISRPTKHDVA</sequence>
<feature type="compositionally biased region" description="Polar residues" evidence="1">
    <location>
        <begin position="13"/>
        <end position="22"/>
    </location>
</feature>
<organism evidence="2 3">
    <name type="scientific">Grifola frondosa</name>
    <name type="common">Maitake</name>
    <name type="synonym">Polyporus frondosus</name>
    <dbReference type="NCBI Taxonomy" id="5627"/>
    <lineage>
        <taxon>Eukaryota</taxon>
        <taxon>Fungi</taxon>
        <taxon>Dikarya</taxon>
        <taxon>Basidiomycota</taxon>
        <taxon>Agaricomycotina</taxon>
        <taxon>Agaricomycetes</taxon>
        <taxon>Polyporales</taxon>
        <taxon>Grifolaceae</taxon>
        <taxon>Grifola</taxon>
    </lineage>
</organism>
<feature type="region of interest" description="Disordered" evidence="1">
    <location>
        <begin position="1"/>
        <end position="22"/>
    </location>
</feature>
<dbReference type="EMBL" id="LUGG01000007">
    <property type="protein sequence ID" value="OBZ73099.1"/>
    <property type="molecule type" value="Genomic_DNA"/>
</dbReference>
<gene>
    <name evidence="2" type="ORF">A0H81_06995</name>
</gene>
<dbReference type="AlphaFoldDB" id="A0A1C7M9N6"/>
<reference evidence="2 3" key="1">
    <citation type="submission" date="2016-03" db="EMBL/GenBank/DDBJ databases">
        <title>Whole genome sequencing of Grifola frondosa 9006-11.</title>
        <authorList>
            <person name="Min B."/>
            <person name="Park H."/>
            <person name="Kim J.-G."/>
            <person name="Cho H."/>
            <person name="Oh Y.-L."/>
            <person name="Kong W.-S."/>
            <person name="Choi I.-G."/>
        </authorList>
    </citation>
    <scope>NUCLEOTIDE SEQUENCE [LARGE SCALE GENOMIC DNA]</scope>
    <source>
        <strain evidence="2 3">9006-11</strain>
    </source>
</reference>
<protein>
    <submittedName>
        <fullName evidence="2">Uncharacterized protein</fullName>
    </submittedName>
</protein>
<evidence type="ECO:0000313" key="2">
    <source>
        <dbReference type="EMBL" id="OBZ73099.1"/>
    </source>
</evidence>
<name>A0A1C7M9N6_GRIFR</name>
<proteinExistence type="predicted"/>
<comment type="caution">
    <text evidence="2">The sequence shown here is derived from an EMBL/GenBank/DDBJ whole genome shotgun (WGS) entry which is preliminary data.</text>
</comment>
<evidence type="ECO:0000256" key="1">
    <source>
        <dbReference type="SAM" id="MobiDB-lite"/>
    </source>
</evidence>
<keyword evidence="3" id="KW-1185">Reference proteome</keyword>